<evidence type="ECO:0000256" key="4">
    <source>
        <dbReference type="RuleBase" id="RU000384"/>
    </source>
</evidence>
<organism evidence="7 8">
    <name type="scientific">Actinomadura gamaensis</name>
    <dbReference type="NCBI Taxonomy" id="1763541"/>
    <lineage>
        <taxon>Bacteria</taxon>
        <taxon>Bacillati</taxon>
        <taxon>Actinomycetota</taxon>
        <taxon>Actinomycetes</taxon>
        <taxon>Streptosporangiales</taxon>
        <taxon>Thermomonosporaceae</taxon>
        <taxon>Actinomadura</taxon>
    </lineage>
</organism>
<dbReference type="Gene3D" id="3.30.590.10">
    <property type="entry name" value="Glutamine synthetase/guanido kinase, catalytic domain"/>
    <property type="match status" value="1"/>
</dbReference>
<evidence type="ECO:0000256" key="3">
    <source>
        <dbReference type="PROSITE-ProRule" id="PRU01331"/>
    </source>
</evidence>
<dbReference type="Pfam" id="PF00120">
    <property type="entry name" value="Gln-synt_C"/>
    <property type="match status" value="1"/>
</dbReference>
<evidence type="ECO:0000256" key="2">
    <source>
        <dbReference type="ARBA" id="ARBA00022598"/>
    </source>
</evidence>
<evidence type="ECO:0000313" key="7">
    <source>
        <dbReference type="EMBL" id="MFC4911314.1"/>
    </source>
</evidence>
<comment type="similarity">
    <text evidence="1 3 4">Belongs to the glutamine synthetase family.</text>
</comment>
<dbReference type="PANTHER" id="PTHR43785">
    <property type="entry name" value="GAMMA-GLUTAMYLPUTRESCINE SYNTHETASE"/>
    <property type="match status" value="1"/>
</dbReference>
<dbReference type="RefSeq" id="WP_378260097.1">
    <property type="nucleotide sequence ID" value="NZ_JBHSIT010000009.1"/>
</dbReference>
<dbReference type="PANTHER" id="PTHR43785:SF12">
    <property type="entry name" value="TYPE-1 GLUTAMINE SYNTHETASE 2"/>
    <property type="match status" value="1"/>
</dbReference>
<protein>
    <submittedName>
        <fullName evidence="7">Glutamine synthetase family protein</fullName>
        <ecNumber evidence="7">6.3.1.-</ecNumber>
    </submittedName>
</protein>
<evidence type="ECO:0000256" key="1">
    <source>
        <dbReference type="ARBA" id="ARBA00009897"/>
    </source>
</evidence>
<feature type="region of interest" description="Disordered" evidence="5">
    <location>
        <begin position="1"/>
        <end position="22"/>
    </location>
</feature>
<dbReference type="InterPro" id="IPR008146">
    <property type="entry name" value="Gln_synth_cat_dom"/>
</dbReference>
<dbReference type="SMART" id="SM01230">
    <property type="entry name" value="Gln-synt_C"/>
    <property type="match status" value="1"/>
</dbReference>
<feature type="domain" description="GS catalytic" evidence="6">
    <location>
        <begin position="136"/>
        <end position="468"/>
    </location>
</feature>
<reference evidence="8" key="1">
    <citation type="journal article" date="2019" name="Int. J. Syst. Evol. Microbiol.">
        <title>The Global Catalogue of Microorganisms (GCM) 10K type strain sequencing project: providing services to taxonomists for standard genome sequencing and annotation.</title>
        <authorList>
            <consortium name="The Broad Institute Genomics Platform"/>
            <consortium name="The Broad Institute Genome Sequencing Center for Infectious Disease"/>
            <person name="Wu L."/>
            <person name="Ma J."/>
        </authorList>
    </citation>
    <scope>NUCLEOTIDE SEQUENCE [LARGE SCALE GENOMIC DNA]</scope>
    <source>
        <strain evidence="8">KLKA75</strain>
    </source>
</reference>
<evidence type="ECO:0000313" key="8">
    <source>
        <dbReference type="Proteomes" id="UP001595872"/>
    </source>
</evidence>
<evidence type="ECO:0000259" key="6">
    <source>
        <dbReference type="PROSITE" id="PS51987"/>
    </source>
</evidence>
<dbReference type="Gene3D" id="3.10.20.70">
    <property type="entry name" value="Glutamine synthetase, N-terminal domain"/>
    <property type="match status" value="1"/>
</dbReference>
<dbReference type="EC" id="6.3.1.-" evidence="7"/>
<comment type="caution">
    <text evidence="7">The sequence shown here is derived from an EMBL/GenBank/DDBJ whole genome shotgun (WGS) entry which is preliminary data.</text>
</comment>
<name>A0ABV9U611_9ACTN</name>
<proteinExistence type="inferred from homology"/>
<evidence type="ECO:0000256" key="5">
    <source>
        <dbReference type="SAM" id="MobiDB-lite"/>
    </source>
</evidence>
<dbReference type="EMBL" id="JBHSIT010000009">
    <property type="protein sequence ID" value="MFC4911314.1"/>
    <property type="molecule type" value="Genomic_DNA"/>
</dbReference>
<accession>A0ABV9U611</accession>
<dbReference type="GO" id="GO:0016874">
    <property type="term" value="F:ligase activity"/>
    <property type="evidence" value="ECO:0007669"/>
    <property type="project" value="UniProtKB-KW"/>
</dbReference>
<dbReference type="Proteomes" id="UP001595872">
    <property type="component" value="Unassembled WGS sequence"/>
</dbReference>
<dbReference type="InterPro" id="IPR014746">
    <property type="entry name" value="Gln_synth/guanido_kin_cat_dom"/>
</dbReference>
<keyword evidence="2 7" id="KW-0436">Ligase</keyword>
<dbReference type="PROSITE" id="PS51987">
    <property type="entry name" value="GS_CATALYTIC"/>
    <property type="match status" value="1"/>
</dbReference>
<gene>
    <name evidence="7" type="ORF">ACFPCY_28690</name>
</gene>
<dbReference type="SUPFAM" id="SSF55931">
    <property type="entry name" value="Glutamine synthetase/guanido kinase"/>
    <property type="match status" value="1"/>
</dbReference>
<dbReference type="SUPFAM" id="SSF54368">
    <property type="entry name" value="Glutamine synthetase, N-terminal domain"/>
    <property type="match status" value="1"/>
</dbReference>
<keyword evidence="8" id="KW-1185">Reference proteome</keyword>
<dbReference type="InterPro" id="IPR036651">
    <property type="entry name" value="Gln_synt_N_sf"/>
</dbReference>
<sequence>MNNPLDAARARDAGGHGTDSGGATVEQVVARLRADGIDVVRVAYPDLIGTERARDVLVERLPAVMEHGLAFCRAVYHTTPQGDVVPVPEGLGAGLPDIRVVPDLATLKPIPWEPGVAHCLGDAYEPHGTDLCPEGPREVLRRVTAVLGETGLTAVAGPELEYFLCEPDPQSPTGWRRYGDAPGNVYVAGRKGDPEGHLLSTLRGLRDYGIGATMGNHEFCGGQFEINLDHSGALDAADRAFRFKSAVKEIARHEGRLATFMAKPFNDEGGSGFHVHLSLCDAGGRNVLAGEDGDEHGLSATARHAIAGVLAHAPALAALFNPTINSYKRFGPDTLAPWLIDWGLDNRSAMVRIPPERGASTRLEVRLGDATANPYLGIAGLVAAAHLGVRDKLDCPEPLEGYGYDADRAPLLPGDLPAALDALEADADLTEVLGEPFVRAFLTYKRDEVERFQRHVTDWEFREYAYHL</sequence>